<dbReference type="STRING" id="58117.SAMN05421833_115108"/>
<feature type="domain" description="Transcription regulator PadR N-terminal" evidence="1">
    <location>
        <begin position="15"/>
        <end position="90"/>
    </location>
</feature>
<evidence type="ECO:0000313" key="2">
    <source>
        <dbReference type="EMBL" id="SIR78291.1"/>
    </source>
</evidence>
<dbReference type="RefSeq" id="WP_076437173.1">
    <property type="nucleotide sequence ID" value="NZ_FTNI01000015.1"/>
</dbReference>
<dbReference type="Proteomes" id="UP000186096">
    <property type="component" value="Unassembled WGS sequence"/>
</dbReference>
<dbReference type="GO" id="GO:0003677">
    <property type="term" value="F:DNA binding"/>
    <property type="evidence" value="ECO:0007669"/>
    <property type="project" value="UniProtKB-KW"/>
</dbReference>
<dbReference type="OrthoDB" id="8443918at2"/>
<dbReference type="InterPro" id="IPR005149">
    <property type="entry name" value="Tscrpt_reg_PadR_N"/>
</dbReference>
<evidence type="ECO:0000313" key="3">
    <source>
        <dbReference type="Proteomes" id="UP000186096"/>
    </source>
</evidence>
<dbReference type="EMBL" id="FTNI01000015">
    <property type="protein sequence ID" value="SIR78291.1"/>
    <property type="molecule type" value="Genomic_DNA"/>
</dbReference>
<dbReference type="Gene3D" id="1.10.10.10">
    <property type="entry name" value="Winged helix-like DNA-binding domain superfamily/Winged helix DNA-binding domain"/>
    <property type="match status" value="1"/>
</dbReference>
<organism evidence="2 3">
    <name type="scientific">Microbispora rosea</name>
    <dbReference type="NCBI Taxonomy" id="58117"/>
    <lineage>
        <taxon>Bacteria</taxon>
        <taxon>Bacillati</taxon>
        <taxon>Actinomycetota</taxon>
        <taxon>Actinomycetes</taxon>
        <taxon>Streptosporangiales</taxon>
        <taxon>Streptosporangiaceae</taxon>
        <taxon>Microbispora</taxon>
    </lineage>
</organism>
<accession>A0A1N7DRA9</accession>
<dbReference type="InterPro" id="IPR036390">
    <property type="entry name" value="WH_DNA-bd_sf"/>
</dbReference>
<reference evidence="3" key="1">
    <citation type="submission" date="2017-01" db="EMBL/GenBank/DDBJ databases">
        <authorList>
            <person name="Varghese N."/>
            <person name="Submissions S."/>
        </authorList>
    </citation>
    <scope>NUCLEOTIDE SEQUENCE [LARGE SCALE GENOMIC DNA]</scope>
    <source>
        <strain evidence="3">ATCC 12950</strain>
    </source>
</reference>
<name>A0A1N7DRA9_9ACTN</name>
<proteinExistence type="predicted"/>
<dbReference type="PANTHER" id="PTHR33169">
    <property type="entry name" value="PADR-FAMILY TRANSCRIPTIONAL REGULATOR"/>
    <property type="match status" value="1"/>
</dbReference>
<sequence>MAGRRKVSNLLGLAVLATVIERPMHPYEMARLIRDRGKDRDMSVKWGSFYTVVRNLEKHGFIAVEGIAREGAHPERTIYHITDAGRAELADWVRDLVATPEREQSGFQAGLSVSGVLPPEELAGLLLRRLALLEEDIAAQREMLDVSCREGVPRLFLIEAEYDLAVREAEASWVRAFAEELTTGSFPGLPMWRAWHESGQMPPEVAELAERGLTTD</sequence>
<dbReference type="PANTHER" id="PTHR33169:SF14">
    <property type="entry name" value="TRANSCRIPTIONAL REGULATOR RV3488"/>
    <property type="match status" value="1"/>
</dbReference>
<keyword evidence="3" id="KW-1185">Reference proteome</keyword>
<dbReference type="SUPFAM" id="SSF46785">
    <property type="entry name" value="Winged helix' DNA-binding domain"/>
    <property type="match status" value="1"/>
</dbReference>
<evidence type="ECO:0000259" key="1">
    <source>
        <dbReference type="Pfam" id="PF03551"/>
    </source>
</evidence>
<dbReference type="InterPro" id="IPR036388">
    <property type="entry name" value="WH-like_DNA-bd_sf"/>
</dbReference>
<dbReference type="InterPro" id="IPR052509">
    <property type="entry name" value="Metal_resp_DNA-bind_regulator"/>
</dbReference>
<dbReference type="Pfam" id="PF03551">
    <property type="entry name" value="PadR"/>
    <property type="match status" value="1"/>
</dbReference>
<keyword evidence="2" id="KW-0238">DNA-binding</keyword>
<dbReference type="AlphaFoldDB" id="A0A1N7DRA9"/>
<protein>
    <submittedName>
        <fullName evidence="2">DNA-binding transcriptional regulator, PadR family</fullName>
    </submittedName>
</protein>
<gene>
    <name evidence="2" type="ORF">SAMN05421833_115108</name>
</gene>